<keyword evidence="2" id="KW-1185">Reference proteome</keyword>
<dbReference type="AlphaFoldDB" id="A0AAV0XKZ9"/>
<reference evidence="1 2" key="1">
    <citation type="submission" date="2023-01" db="EMBL/GenBank/DDBJ databases">
        <authorList>
            <person name="Whitehead M."/>
        </authorList>
    </citation>
    <scope>NUCLEOTIDE SEQUENCE [LARGE SCALE GENOMIC DNA]</scope>
</reference>
<sequence>MADKSAPPSLQITSKVDGKTYTIGQVYQTAEGGEVIIDRFDNTRILAPLVAARKRLNNSTDITEEVFLGKSYNDLDKQLHLASVQHRLGALAKTLGGSHLGEEATQIARIINALNNHTPASASLLQLQIDVHQRWWPPRPRRVGPTAHKPPPLLSL</sequence>
<proteinExistence type="predicted"/>
<evidence type="ECO:0000313" key="1">
    <source>
        <dbReference type="EMBL" id="CAI6368433.1"/>
    </source>
</evidence>
<gene>
    <name evidence="1" type="ORF">MEUPH1_LOCUS22794</name>
</gene>
<organism evidence="1 2">
    <name type="scientific">Macrosiphum euphorbiae</name>
    <name type="common">potato aphid</name>
    <dbReference type="NCBI Taxonomy" id="13131"/>
    <lineage>
        <taxon>Eukaryota</taxon>
        <taxon>Metazoa</taxon>
        <taxon>Ecdysozoa</taxon>
        <taxon>Arthropoda</taxon>
        <taxon>Hexapoda</taxon>
        <taxon>Insecta</taxon>
        <taxon>Pterygota</taxon>
        <taxon>Neoptera</taxon>
        <taxon>Paraneoptera</taxon>
        <taxon>Hemiptera</taxon>
        <taxon>Sternorrhyncha</taxon>
        <taxon>Aphidomorpha</taxon>
        <taxon>Aphidoidea</taxon>
        <taxon>Aphididae</taxon>
        <taxon>Macrosiphini</taxon>
        <taxon>Macrosiphum</taxon>
    </lineage>
</organism>
<dbReference type="EMBL" id="CARXXK010000005">
    <property type="protein sequence ID" value="CAI6368433.1"/>
    <property type="molecule type" value="Genomic_DNA"/>
</dbReference>
<evidence type="ECO:0000313" key="2">
    <source>
        <dbReference type="Proteomes" id="UP001160148"/>
    </source>
</evidence>
<name>A0AAV0XKZ9_9HEMI</name>
<comment type="caution">
    <text evidence="1">The sequence shown here is derived from an EMBL/GenBank/DDBJ whole genome shotgun (WGS) entry which is preliminary data.</text>
</comment>
<dbReference type="Proteomes" id="UP001160148">
    <property type="component" value="Unassembled WGS sequence"/>
</dbReference>
<accession>A0AAV0XKZ9</accession>
<protein>
    <submittedName>
        <fullName evidence="1">Uncharacterized protein</fullName>
    </submittedName>
</protein>